<dbReference type="InterPro" id="IPR013762">
    <property type="entry name" value="Integrase-like_cat_sf"/>
</dbReference>
<dbReference type="InterPro" id="IPR010998">
    <property type="entry name" value="Integrase_recombinase_N"/>
</dbReference>
<dbReference type="PROSITE" id="PS51900">
    <property type="entry name" value="CB"/>
    <property type="match status" value="1"/>
</dbReference>
<accession>A0A842HV46</accession>
<evidence type="ECO:0000256" key="2">
    <source>
        <dbReference type="ARBA" id="ARBA00023125"/>
    </source>
</evidence>
<evidence type="ECO:0000256" key="1">
    <source>
        <dbReference type="ARBA" id="ARBA00022908"/>
    </source>
</evidence>
<dbReference type="GO" id="GO:0015074">
    <property type="term" value="P:DNA integration"/>
    <property type="evidence" value="ECO:0007669"/>
    <property type="project" value="UniProtKB-KW"/>
</dbReference>
<keyword evidence="2 4" id="KW-0238">DNA-binding</keyword>
<dbReference type="Proteomes" id="UP000545386">
    <property type="component" value="Unassembled WGS sequence"/>
</dbReference>
<evidence type="ECO:0000256" key="4">
    <source>
        <dbReference type="PROSITE-ProRule" id="PRU01248"/>
    </source>
</evidence>
<keyword evidence="7" id="KW-1185">Reference proteome</keyword>
<protein>
    <submittedName>
        <fullName evidence="6">Integrase</fullName>
    </submittedName>
</protein>
<dbReference type="AlphaFoldDB" id="A0A842HV46"/>
<sequence length="314" mass="35988">MRGTGKPDVPLGTDYDQAIVRWEEIHNHQPRIAGTLEEAFARWEQEVLPGYKNKGTRDGYVRHLRKIRPAFGMSTWDAISVSHLKGYLKARSAKTQANREMSLLSIVWNWARLEGLTDKPWPAAGMERSGWKNKEKARTFEVTDDLFDAVYDEADQVLKDCMDISTATALRITDAHTILMPVNGKLIISASKTGKPAYFEIESSPTLSAILRRRENIKADHDMFLSTSTGRKVTYSMLRARWEEARDSAAKKAEANGNETLAREIRKMFLRDMRKRASNMVETIEEASQLLQHSSIHVTRKHYRTRPEKLRTVR</sequence>
<dbReference type="InterPro" id="IPR011010">
    <property type="entry name" value="DNA_brk_join_enz"/>
</dbReference>
<evidence type="ECO:0000313" key="7">
    <source>
        <dbReference type="Proteomes" id="UP000545386"/>
    </source>
</evidence>
<gene>
    <name evidence="6" type="ORF">GTU67_14165</name>
</gene>
<dbReference type="EMBL" id="JACJUU010000018">
    <property type="protein sequence ID" value="MBC2771051.1"/>
    <property type="molecule type" value="Genomic_DNA"/>
</dbReference>
<dbReference type="GO" id="GO:0003677">
    <property type="term" value="F:DNA binding"/>
    <property type="evidence" value="ECO:0007669"/>
    <property type="project" value="UniProtKB-UniRule"/>
</dbReference>
<dbReference type="Gene3D" id="1.10.443.10">
    <property type="entry name" value="Intergrase catalytic core"/>
    <property type="match status" value="1"/>
</dbReference>
<organism evidence="6 7">
    <name type="scientific">Pusillimonas minor</name>
    <dbReference type="NCBI Taxonomy" id="2697024"/>
    <lineage>
        <taxon>Bacteria</taxon>
        <taxon>Pseudomonadati</taxon>
        <taxon>Pseudomonadota</taxon>
        <taxon>Betaproteobacteria</taxon>
        <taxon>Burkholderiales</taxon>
        <taxon>Alcaligenaceae</taxon>
        <taxon>Pusillimonas</taxon>
    </lineage>
</organism>
<keyword evidence="3" id="KW-0233">DNA recombination</keyword>
<feature type="domain" description="Core-binding (CB)" evidence="5">
    <location>
        <begin position="34"/>
        <end position="112"/>
    </location>
</feature>
<name>A0A842HV46_9BURK</name>
<proteinExistence type="predicted"/>
<evidence type="ECO:0000256" key="3">
    <source>
        <dbReference type="ARBA" id="ARBA00023172"/>
    </source>
</evidence>
<dbReference type="Gene3D" id="1.10.150.130">
    <property type="match status" value="1"/>
</dbReference>
<evidence type="ECO:0000313" key="6">
    <source>
        <dbReference type="EMBL" id="MBC2771051.1"/>
    </source>
</evidence>
<comment type="caution">
    <text evidence="6">The sequence shown here is derived from an EMBL/GenBank/DDBJ whole genome shotgun (WGS) entry which is preliminary data.</text>
</comment>
<evidence type="ECO:0000259" key="5">
    <source>
        <dbReference type="PROSITE" id="PS51900"/>
    </source>
</evidence>
<dbReference type="InterPro" id="IPR044068">
    <property type="entry name" value="CB"/>
</dbReference>
<reference evidence="6 7" key="1">
    <citation type="submission" date="2020-08" db="EMBL/GenBank/DDBJ databases">
        <title>Paraeoetvoesia sp. YC-7-48 draft genome sequence.</title>
        <authorList>
            <person name="Yao L."/>
        </authorList>
    </citation>
    <scope>NUCLEOTIDE SEQUENCE [LARGE SCALE GENOMIC DNA]</scope>
    <source>
        <strain evidence="7">YC-7-48</strain>
    </source>
</reference>
<dbReference type="GO" id="GO:0006310">
    <property type="term" value="P:DNA recombination"/>
    <property type="evidence" value="ECO:0007669"/>
    <property type="project" value="UniProtKB-KW"/>
</dbReference>
<keyword evidence="1" id="KW-0229">DNA integration</keyword>
<dbReference type="SUPFAM" id="SSF56349">
    <property type="entry name" value="DNA breaking-rejoining enzymes"/>
    <property type="match status" value="1"/>
</dbReference>